<dbReference type="GO" id="GO:0030246">
    <property type="term" value="F:carbohydrate binding"/>
    <property type="evidence" value="ECO:0007669"/>
    <property type="project" value="InterPro"/>
</dbReference>
<dbReference type="InterPro" id="IPR008979">
    <property type="entry name" value="Galactose-bd-like_sf"/>
</dbReference>
<dbReference type="RefSeq" id="WP_078766813.1">
    <property type="nucleotide sequence ID" value="NZ_FUXZ01000012.1"/>
</dbReference>
<evidence type="ECO:0000313" key="14">
    <source>
        <dbReference type="EMBL" id="SKA70063.1"/>
    </source>
</evidence>
<dbReference type="GO" id="GO:0031176">
    <property type="term" value="F:endo-1,4-beta-xylanase activity"/>
    <property type="evidence" value="ECO:0007669"/>
    <property type="project" value="UniProtKB-UniRule"/>
</dbReference>
<dbReference type="PROSITE" id="PS00776">
    <property type="entry name" value="GH11_1"/>
    <property type="match status" value="1"/>
</dbReference>
<comment type="catalytic activity">
    <reaction evidence="1 9 10">
        <text>Endohydrolysis of (1-&gt;4)-beta-D-xylosidic linkages in xylans.</text>
        <dbReference type="EC" id="3.2.1.8"/>
    </reaction>
</comment>
<evidence type="ECO:0000256" key="3">
    <source>
        <dbReference type="ARBA" id="ARBA00012590"/>
    </source>
</evidence>
<evidence type="ECO:0000256" key="8">
    <source>
        <dbReference type="ARBA" id="ARBA00023326"/>
    </source>
</evidence>
<evidence type="ECO:0000256" key="10">
    <source>
        <dbReference type="RuleBase" id="RU362015"/>
    </source>
</evidence>
<dbReference type="InterPro" id="IPR013319">
    <property type="entry name" value="GH11/12"/>
</dbReference>
<evidence type="ECO:0000313" key="15">
    <source>
        <dbReference type="Proteomes" id="UP000190814"/>
    </source>
</evidence>
<evidence type="ECO:0000256" key="6">
    <source>
        <dbReference type="ARBA" id="ARBA00023277"/>
    </source>
</evidence>
<dbReference type="Proteomes" id="UP000190814">
    <property type="component" value="Unassembled WGS sequence"/>
</dbReference>
<dbReference type="PANTHER" id="PTHR46828:SF2">
    <property type="entry name" value="ENDO-1,4-BETA-XYLANASE A-RELATED"/>
    <property type="match status" value="1"/>
</dbReference>
<evidence type="ECO:0000256" key="1">
    <source>
        <dbReference type="ARBA" id="ARBA00000681"/>
    </source>
</evidence>
<dbReference type="SUPFAM" id="SSF49899">
    <property type="entry name" value="Concanavalin A-like lectins/glucanases"/>
    <property type="match status" value="1"/>
</dbReference>
<dbReference type="EC" id="3.2.1.8" evidence="3 9"/>
<feature type="active site" description="Proton donor" evidence="9">
    <location>
        <position position="216"/>
    </location>
</feature>
<dbReference type="Pfam" id="PF00457">
    <property type="entry name" value="Glyco_hydro_11"/>
    <property type="match status" value="1"/>
</dbReference>
<evidence type="ECO:0000256" key="2">
    <source>
        <dbReference type="ARBA" id="ARBA00004851"/>
    </source>
</evidence>
<gene>
    <name evidence="14" type="ORF">SAMN02745111_01974</name>
</gene>
<evidence type="ECO:0000256" key="7">
    <source>
        <dbReference type="ARBA" id="ARBA00023295"/>
    </source>
</evidence>
<dbReference type="Gene3D" id="2.60.120.260">
    <property type="entry name" value="Galactose-binding domain-like"/>
    <property type="match status" value="1"/>
</dbReference>
<dbReference type="InterPro" id="IPR033119">
    <property type="entry name" value="GH11_AS_2"/>
</dbReference>
<keyword evidence="5 9" id="KW-0378">Hydrolase</keyword>
<evidence type="ECO:0000256" key="5">
    <source>
        <dbReference type="ARBA" id="ARBA00022801"/>
    </source>
</evidence>
<feature type="region of interest" description="Disordered" evidence="11">
    <location>
        <begin position="241"/>
        <end position="281"/>
    </location>
</feature>
<dbReference type="PROSITE" id="PS51175">
    <property type="entry name" value="CBM6"/>
    <property type="match status" value="1"/>
</dbReference>
<dbReference type="OrthoDB" id="9806342at2"/>
<feature type="domain" description="GH11" evidence="13">
    <location>
        <begin position="35"/>
        <end position="229"/>
    </location>
</feature>
<dbReference type="STRING" id="39495.SAMN02745111_01974"/>
<sequence>MQRKKLGGLIAGFLCAALTLVPPLTDTNAASAGTTLYNNQSVQVDGVDCTLWKDYGTTSMKLNGGGAFECSWQNIGNVLFRTGKTLDCTKKYGQYGDITIDYSADYQPNGNSYLCVYGWSRNPLVEYYIVDSWGSWRPPGANSRGQVTIDGGTYDIYETDRINQPSIDGNTTFKQYWSVRTSKRTSGRISVSKHFDAWAQRGMNLGNLYEVTLNVEGYQSSGYANVKYNVTTFGGYSIGGGNNNNNNQSQNNNNNNNNYNNNNNNNNSGNNNSGSSWNGETIQCENMTKSGQYTGNINSPFSGVALYANQDAVSYTQSFGYGTHNFSLRACSNNNNMARVDLYIGNEYKGTFYYGDGYPATYTLKNVSHKTGNQEVKLVVTADDGNWDAFLDSLEITNP</sequence>
<accession>A0A1T4VYJ5</accession>
<dbReference type="GO" id="GO:0045493">
    <property type="term" value="P:xylan catabolic process"/>
    <property type="evidence" value="ECO:0007669"/>
    <property type="project" value="UniProtKB-UniRule"/>
</dbReference>
<dbReference type="UniPathway" id="UPA00114"/>
<dbReference type="InterPro" id="IPR033123">
    <property type="entry name" value="GH11_dom"/>
</dbReference>
<feature type="compositionally biased region" description="Low complexity" evidence="11">
    <location>
        <begin position="243"/>
        <end position="279"/>
    </location>
</feature>
<organism evidence="14 15">
    <name type="scientific">Eubacterium uniforme</name>
    <dbReference type="NCBI Taxonomy" id="39495"/>
    <lineage>
        <taxon>Bacteria</taxon>
        <taxon>Bacillati</taxon>
        <taxon>Bacillota</taxon>
        <taxon>Clostridia</taxon>
        <taxon>Eubacteriales</taxon>
        <taxon>Eubacteriaceae</taxon>
        <taxon>Eubacterium</taxon>
    </lineage>
</organism>
<comment type="pathway">
    <text evidence="2 9 10">Glycan degradation; xylan degradation.</text>
</comment>
<proteinExistence type="inferred from homology"/>
<dbReference type="PANTHER" id="PTHR46828">
    <property type="entry name" value="ENDO-1,4-BETA-XYLANASE A-RELATED"/>
    <property type="match status" value="1"/>
</dbReference>
<feature type="active site" description="Nucleophile" evidence="9">
    <location>
        <position position="126"/>
    </location>
</feature>
<protein>
    <recommendedName>
        <fullName evidence="3 9">Endo-1,4-beta-xylanase</fullName>
        <ecNumber evidence="3 9">3.2.1.8</ecNumber>
    </recommendedName>
</protein>
<evidence type="ECO:0000256" key="9">
    <source>
        <dbReference type="PROSITE-ProRule" id="PRU01097"/>
    </source>
</evidence>
<reference evidence="14 15" key="1">
    <citation type="submission" date="2017-02" db="EMBL/GenBank/DDBJ databases">
        <authorList>
            <person name="Peterson S.W."/>
        </authorList>
    </citation>
    <scope>NUCLEOTIDE SEQUENCE [LARGE SCALE GENOMIC DNA]</scope>
    <source>
        <strain evidence="14 15">ATCC 35992</strain>
    </source>
</reference>
<keyword evidence="8 9" id="KW-0624">Polysaccharide degradation</keyword>
<evidence type="ECO:0000259" key="12">
    <source>
        <dbReference type="PROSITE" id="PS51175"/>
    </source>
</evidence>
<dbReference type="AlphaFoldDB" id="A0A1T4VYJ5"/>
<dbReference type="SUPFAM" id="SSF49785">
    <property type="entry name" value="Galactose-binding domain-like"/>
    <property type="match status" value="1"/>
</dbReference>
<keyword evidence="6 9" id="KW-0119">Carbohydrate metabolism</keyword>
<dbReference type="InterPro" id="IPR018208">
    <property type="entry name" value="GH11_AS_1"/>
</dbReference>
<evidence type="ECO:0000259" key="13">
    <source>
        <dbReference type="PROSITE" id="PS51761"/>
    </source>
</evidence>
<keyword evidence="15" id="KW-1185">Reference proteome</keyword>
<dbReference type="InterPro" id="IPR013320">
    <property type="entry name" value="ConA-like_dom_sf"/>
</dbReference>
<dbReference type="EMBL" id="FUXZ01000012">
    <property type="protein sequence ID" value="SKA70063.1"/>
    <property type="molecule type" value="Genomic_DNA"/>
</dbReference>
<evidence type="ECO:0000256" key="4">
    <source>
        <dbReference type="ARBA" id="ARBA00022651"/>
    </source>
</evidence>
<dbReference type="PROSITE" id="PS00777">
    <property type="entry name" value="GH11_2"/>
    <property type="match status" value="1"/>
</dbReference>
<name>A0A1T4VYJ5_9FIRM</name>
<dbReference type="PRINTS" id="PR00911">
    <property type="entry name" value="GLHYDRLASE11"/>
</dbReference>
<keyword evidence="4 9" id="KW-0858">Xylan degradation</keyword>
<dbReference type="PROSITE" id="PS51761">
    <property type="entry name" value="GH11_3"/>
    <property type="match status" value="1"/>
</dbReference>
<feature type="domain" description="CBM6" evidence="12">
    <location>
        <begin position="280"/>
        <end position="397"/>
    </location>
</feature>
<dbReference type="Gene3D" id="2.60.120.180">
    <property type="match status" value="1"/>
</dbReference>
<evidence type="ECO:0000256" key="11">
    <source>
        <dbReference type="SAM" id="MobiDB-lite"/>
    </source>
</evidence>
<dbReference type="InterPro" id="IPR001137">
    <property type="entry name" value="Glyco_hydro_11"/>
</dbReference>
<comment type="similarity">
    <text evidence="9 10">Belongs to the glycosyl hydrolase 11 (cellulase G) family.</text>
</comment>
<dbReference type="InterPro" id="IPR005084">
    <property type="entry name" value="CBM6"/>
</dbReference>
<keyword evidence="7 9" id="KW-0326">Glycosidase</keyword>